<reference evidence="1 2" key="1">
    <citation type="submission" date="2018-03" db="EMBL/GenBank/DDBJ databases">
        <title>Genomic Encyclopedia of Archaeal and Bacterial Type Strains, Phase II (KMG-II): from individual species to whole genera.</title>
        <authorList>
            <person name="Goeker M."/>
        </authorList>
    </citation>
    <scope>NUCLEOTIDE SEQUENCE [LARGE SCALE GENOMIC DNA]</scope>
    <source>
        <strain evidence="1 2">DSM 45312</strain>
    </source>
</reference>
<keyword evidence="2" id="KW-1185">Reference proteome</keyword>
<accession>A0A2P8DRP5</accession>
<dbReference type="EMBL" id="PYGA01000002">
    <property type="protein sequence ID" value="PSK99885.1"/>
    <property type="molecule type" value="Genomic_DNA"/>
</dbReference>
<protein>
    <submittedName>
        <fullName evidence="1">Uncharacterized protein</fullName>
    </submittedName>
</protein>
<evidence type="ECO:0000313" key="1">
    <source>
        <dbReference type="EMBL" id="PSK99885.1"/>
    </source>
</evidence>
<dbReference type="AlphaFoldDB" id="A0A2P8DRP5"/>
<dbReference type="OrthoDB" id="3625875at2"/>
<evidence type="ECO:0000313" key="2">
    <source>
        <dbReference type="Proteomes" id="UP000240542"/>
    </source>
</evidence>
<name>A0A2P8DRP5_9ACTN</name>
<proteinExistence type="predicted"/>
<gene>
    <name evidence="1" type="ORF">CLV63_10212</name>
</gene>
<sequence length="119" mass="12723">MTDTATVTSDDQRIWQIQAHQTLGELLKSADTAELPPLTWCVATNRILVGTTSSSAPAVVQRAAIADWAAHLGAARHPEYEPIAGLTRSVRATATLGTDHPVEVRLIADLRLDGNGNED</sequence>
<dbReference type="RefSeq" id="WP_106581287.1">
    <property type="nucleotide sequence ID" value="NZ_PYGA01000002.1"/>
</dbReference>
<organism evidence="1 2">
    <name type="scientific">Murinocardiopsis flavida</name>
    <dbReference type="NCBI Taxonomy" id="645275"/>
    <lineage>
        <taxon>Bacteria</taxon>
        <taxon>Bacillati</taxon>
        <taxon>Actinomycetota</taxon>
        <taxon>Actinomycetes</taxon>
        <taxon>Streptosporangiales</taxon>
        <taxon>Nocardiopsidaceae</taxon>
        <taxon>Murinocardiopsis</taxon>
    </lineage>
</organism>
<dbReference type="Proteomes" id="UP000240542">
    <property type="component" value="Unassembled WGS sequence"/>
</dbReference>
<comment type="caution">
    <text evidence="1">The sequence shown here is derived from an EMBL/GenBank/DDBJ whole genome shotgun (WGS) entry which is preliminary data.</text>
</comment>